<evidence type="ECO:0000256" key="1">
    <source>
        <dbReference type="SAM" id="SignalP"/>
    </source>
</evidence>
<dbReference type="EMBL" id="QAON01000012">
    <property type="protein sequence ID" value="PTQ88368.1"/>
    <property type="molecule type" value="Genomic_DNA"/>
</dbReference>
<feature type="signal peptide" evidence="1">
    <location>
        <begin position="1"/>
        <end position="20"/>
    </location>
</feature>
<dbReference type="InterPro" id="IPR036208">
    <property type="entry name" value="VHL_sf"/>
</dbReference>
<feature type="chain" id="PRO_5030792080" evidence="1">
    <location>
        <begin position="21"/>
        <end position="778"/>
    </location>
</feature>
<proteinExistence type="predicted"/>
<dbReference type="PROSITE" id="PS51257">
    <property type="entry name" value="PROKAR_LIPOPROTEIN"/>
    <property type="match status" value="1"/>
</dbReference>
<evidence type="ECO:0000313" key="3">
    <source>
        <dbReference type="Proteomes" id="UP000244223"/>
    </source>
</evidence>
<dbReference type="Proteomes" id="UP000244223">
    <property type="component" value="Unassembled WGS sequence"/>
</dbReference>
<dbReference type="InterPro" id="IPR037140">
    <property type="entry name" value="VHL_beta_dom_sf"/>
</dbReference>
<gene>
    <name evidence="2" type="ORF">C8N29_11213</name>
</gene>
<keyword evidence="3" id="KW-1185">Reference proteome</keyword>
<accession>A0A2T5IWR8</accession>
<reference evidence="2 3" key="1">
    <citation type="submission" date="2018-04" db="EMBL/GenBank/DDBJ databases">
        <title>Genomic Encyclopedia of Archaeal and Bacterial Type Strains, Phase II (KMG-II): from individual species to whole genera.</title>
        <authorList>
            <person name="Goeker M."/>
        </authorList>
    </citation>
    <scope>NUCLEOTIDE SEQUENCE [LARGE SCALE GENOMIC DNA]</scope>
    <source>
        <strain evidence="2 3">DSM 5822</strain>
    </source>
</reference>
<evidence type="ECO:0000313" key="2">
    <source>
        <dbReference type="EMBL" id="PTQ88368.1"/>
    </source>
</evidence>
<dbReference type="OrthoDB" id="8905713at2"/>
<organism evidence="2 3">
    <name type="scientific">Agitococcus lubricus</name>
    <dbReference type="NCBI Taxonomy" id="1077255"/>
    <lineage>
        <taxon>Bacteria</taxon>
        <taxon>Pseudomonadati</taxon>
        <taxon>Pseudomonadota</taxon>
        <taxon>Gammaproteobacteria</taxon>
        <taxon>Moraxellales</taxon>
        <taxon>Moraxellaceae</taxon>
        <taxon>Agitococcus</taxon>
    </lineage>
</organism>
<name>A0A2T5IWR8_9GAMM</name>
<comment type="caution">
    <text evidence="2">The sequence shown here is derived from an EMBL/GenBank/DDBJ whole genome shotgun (WGS) entry which is preliminary data.</text>
</comment>
<dbReference type="SUPFAM" id="SSF49468">
    <property type="entry name" value="VHL"/>
    <property type="match status" value="1"/>
</dbReference>
<dbReference type="Gene3D" id="2.60.40.780">
    <property type="entry name" value="von Hippel-Lindau disease tumour suppressor, beta domain"/>
    <property type="match status" value="1"/>
</dbReference>
<sequence length="778" mass="81867">MLQPKLLAVAILASSLGLVACNDNNDAGASPKTTSTVTTTTITVTPSLGKIVNARVILRNVNGQDLAPAKTLTPADNGVAKFTVPISALAQPVVAAVLPTLAGKVDYIDEALNNQISTITVPVADANKPILRSAAVVTQNANLAVTALTEAAVKQAEQATGGLISQNINAANNAVKDQLKLNFNISEAPEVIGQNELAKLINSALDQQRRAYAAYLATLAQQAKRMNSTSTTPAFDMAKALAQDFSDGTFDAKVNQVALDFYSTNFLTAWVNWVTTVYSQLLNFATAAQFNYWFDRVNVEQPTDNTPAVPIRVEDGVEEYACNEAAKLKSGTNNNQLNISFVNQTGSPMNVDWINFTGALQNYSRNLANGQTYTIQPTFLTHPWKVTNNQGQCLGVFVAKTATAKTLTFKANEVIIGTPVVAPNCSNKGLPFAAFSVLKEFAGSYAVDLNGSAKTLSLSANDTSAQITLNGQSKNLTEICGSAQPLTNGTSYLGLFNGGEINFFKTNTNPVEYSTEGLDFTGSSGVYFGKKQSTTTLCNSEGTDDKLGFINAPADFCSFTRQSSIAITSPDIYTFVNADANIKITLTNNAITSVELENNKYSFACGIGNGTGNCGGSTAISSANFKQFTFTNVVLTAQNGTTQNLTIRNGALIHPVTTAPTSPIQLSACTVATNSVGTNCGAGVLADFSYSWRNAANNKACAITKNGATVRAESDGKIAIAEFDNGAGDTAQVSSNAAQAFAQNADASHGIQIIFNATGQAVMITSVVNKVSFICVPI</sequence>
<dbReference type="RefSeq" id="WP_107866251.1">
    <property type="nucleotide sequence ID" value="NZ_QAON01000012.1"/>
</dbReference>
<keyword evidence="1" id="KW-0732">Signal</keyword>
<dbReference type="AlphaFoldDB" id="A0A2T5IWR8"/>
<protein>
    <submittedName>
        <fullName evidence="2">von Hippel-Lindau disease tumor suppressor protein</fullName>
    </submittedName>
</protein>